<sequence length="734" mass="80445">MKMRSKIMLTMVLPVLVIMLSLAAFNMLRVRDTLIAGQKQLIAEQLQKAALEIERDNSESVSVVRTLALAQQNGLFGKREETIELLRGVLDDFPEFIGASCGYEPNADGRDAEYVQNFKDGDTYLDADGRFLAYWFRDPQNNGAYTLEPLVDMESALYYAGVKEKYIRGSSETFLVTEPYVYNHANLIVEQMAPIIIDGRFMGICGIDRGLDFLDEFINKLKPYESAEFFLISSRGRIISTTYGSGLRTAPVDQLFVQENPGEKGRMLTDVFTFDEGSGMLQFDEAKAERLLDGNVSNTYRDIFQRFSLSRRNTDVIEIDDPLRGERSFIASAYIPTGGWRLVMTVSFSEIMAPTRESAALTFAMVGVTVLLIILIIWIFANSFSRRISVANELAQRVARGDLTAEVEVDTKDESGQLLQAIKDMVGSLNGLLLQVKSATIQLVSTATRITGTAKSQEATIQDFGASTTQIAAAVSQISATSRELLNTMENVSSSSSETAGMAETGRQQLAAMAEAMSHLDGATQSISDKLAAISDKASNITRIVTAINKVSEQTNLLSLNAAIEAEKAGEFGLGFAVVAREIRRLASQTAKATVDIDQMVKEMQSAVSAGVMEMDKFSEGVRGGVGEIDELSRQLDGIISRVQELSPRFAEVREGMQSQTQGAAQISDAMTNLKDGAQRSADSLVEFDKATQALHTAVNNLRREVSRFKVADRNTTGMTNMPFPMRPKKSSGG</sequence>
<dbReference type="PROSITE" id="PS50111">
    <property type="entry name" value="CHEMOTAXIS_TRANSDUC_2"/>
    <property type="match status" value="1"/>
</dbReference>
<dbReference type="Pfam" id="PF00015">
    <property type="entry name" value="MCPsignal"/>
    <property type="match status" value="1"/>
</dbReference>
<dbReference type="Gene3D" id="6.10.340.10">
    <property type="match status" value="1"/>
</dbReference>
<protein>
    <submittedName>
        <fullName evidence="7">Methyl-accepting chemotaxis protein</fullName>
    </submittedName>
</protein>
<accession>A0A842HE58</accession>
<dbReference type="GO" id="GO:0007165">
    <property type="term" value="P:signal transduction"/>
    <property type="evidence" value="ECO:0007669"/>
    <property type="project" value="UniProtKB-KW"/>
</dbReference>
<proteinExistence type="inferred from homology"/>
<evidence type="ECO:0000259" key="6">
    <source>
        <dbReference type="PROSITE" id="PS50885"/>
    </source>
</evidence>
<dbReference type="SUPFAM" id="SSF58104">
    <property type="entry name" value="Methyl-accepting chemotaxis protein (MCP) signaling domain"/>
    <property type="match status" value="1"/>
</dbReference>
<dbReference type="PANTHER" id="PTHR32089">
    <property type="entry name" value="METHYL-ACCEPTING CHEMOTAXIS PROTEIN MCPB"/>
    <property type="match status" value="1"/>
</dbReference>
<comment type="caution">
    <text evidence="7">The sequence shown here is derived from an EMBL/GenBank/DDBJ whole genome shotgun (WGS) entry which is preliminary data.</text>
</comment>
<keyword evidence="8" id="KW-1185">Reference proteome</keyword>
<evidence type="ECO:0000313" key="7">
    <source>
        <dbReference type="EMBL" id="MBC2594529.1"/>
    </source>
</evidence>
<gene>
    <name evidence="7" type="ORF">H5P28_09690</name>
</gene>
<feature type="domain" description="Methyl-accepting transducer" evidence="5">
    <location>
        <begin position="439"/>
        <end position="675"/>
    </location>
</feature>
<keyword evidence="4" id="KW-0472">Membrane</keyword>
<dbReference type="SMART" id="SM00304">
    <property type="entry name" value="HAMP"/>
    <property type="match status" value="1"/>
</dbReference>
<dbReference type="AlphaFoldDB" id="A0A842HE58"/>
<dbReference type="InterPro" id="IPR004089">
    <property type="entry name" value="MCPsignal_dom"/>
</dbReference>
<evidence type="ECO:0000313" key="8">
    <source>
        <dbReference type="Proteomes" id="UP000546464"/>
    </source>
</evidence>
<keyword evidence="4" id="KW-1133">Transmembrane helix</keyword>
<dbReference type="SMART" id="SM00283">
    <property type="entry name" value="MA"/>
    <property type="match status" value="1"/>
</dbReference>
<dbReference type="EMBL" id="JACHVB010000025">
    <property type="protein sequence ID" value="MBC2594529.1"/>
    <property type="molecule type" value="Genomic_DNA"/>
</dbReference>
<keyword evidence="1 3" id="KW-0807">Transducer</keyword>
<evidence type="ECO:0000256" key="4">
    <source>
        <dbReference type="SAM" id="Phobius"/>
    </source>
</evidence>
<dbReference type="PANTHER" id="PTHR32089:SF120">
    <property type="entry name" value="METHYL-ACCEPTING CHEMOTAXIS PROTEIN TLPQ"/>
    <property type="match status" value="1"/>
</dbReference>
<keyword evidence="4" id="KW-0812">Transmembrane</keyword>
<dbReference type="PROSITE" id="PS50885">
    <property type="entry name" value="HAMP"/>
    <property type="match status" value="1"/>
</dbReference>
<dbReference type="GO" id="GO:0016020">
    <property type="term" value="C:membrane"/>
    <property type="evidence" value="ECO:0007669"/>
    <property type="project" value="InterPro"/>
</dbReference>
<evidence type="ECO:0000259" key="5">
    <source>
        <dbReference type="PROSITE" id="PS50111"/>
    </source>
</evidence>
<dbReference type="Gene3D" id="1.10.287.950">
    <property type="entry name" value="Methyl-accepting chemotaxis protein"/>
    <property type="match status" value="1"/>
</dbReference>
<dbReference type="CDD" id="cd06225">
    <property type="entry name" value="HAMP"/>
    <property type="match status" value="1"/>
</dbReference>
<feature type="transmembrane region" description="Helical" evidence="4">
    <location>
        <begin position="359"/>
        <end position="381"/>
    </location>
</feature>
<dbReference type="Pfam" id="PF00672">
    <property type="entry name" value="HAMP"/>
    <property type="match status" value="1"/>
</dbReference>
<comment type="similarity">
    <text evidence="2">Belongs to the methyl-accepting chemotaxis (MCP) protein family.</text>
</comment>
<name>A0A842HE58_9BACT</name>
<organism evidence="7 8">
    <name type="scientific">Ruficoccus amylovorans</name>
    <dbReference type="NCBI Taxonomy" id="1804625"/>
    <lineage>
        <taxon>Bacteria</taxon>
        <taxon>Pseudomonadati</taxon>
        <taxon>Verrucomicrobiota</taxon>
        <taxon>Opitutia</taxon>
        <taxon>Puniceicoccales</taxon>
        <taxon>Cerasicoccaceae</taxon>
        <taxon>Ruficoccus</taxon>
    </lineage>
</organism>
<evidence type="ECO:0000256" key="2">
    <source>
        <dbReference type="ARBA" id="ARBA00029447"/>
    </source>
</evidence>
<dbReference type="RefSeq" id="WP_185675510.1">
    <property type="nucleotide sequence ID" value="NZ_JACHVB010000025.1"/>
</dbReference>
<dbReference type="Proteomes" id="UP000546464">
    <property type="component" value="Unassembled WGS sequence"/>
</dbReference>
<dbReference type="CDD" id="cd11386">
    <property type="entry name" value="MCP_signal"/>
    <property type="match status" value="1"/>
</dbReference>
<dbReference type="Gene3D" id="3.30.450.20">
    <property type="entry name" value="PAS domain"/>
    <property type="match status" value="1"/>
</dbReference>
<evidence type="ECO:0000256" key="1">
    <source>
        <dbReference type="ARBA" id="ARBA00023224"/>
    </source>
</evidence>
<reference evidence="7 8" key="1">
    <citation type="submission" date="2020-07" db="EMBL/GenBank/DDBJ databases">
        <authorList>
            <person name="Feng X."/>
        </authorList>
    </citation>
    <scope>NUCLEOTIDE SEQUENCE [LARGE SCALE GENOMIC DNA]</scope>
    <source>
        <strain evidence="7 8">JCM31066</strain>
    </source>
</reference>
<evidence type="ECO:0000256" key="3">
    <source>
        <dbReference type="PROSITE-ProRule" id="PRU00284"/>
    </source>
</evidence>
<dbReference type="CDD" id="cd12913">
    <property type="entry name" value="PDC1_MCP_like"/>
    <property type="match status" value="1"/>
</dbReference>
<feature type="domain" description="HAMP" evidence="6">
    <location>
        <begin position="382"/>
        <end position="434"/>
    </location>
</feature>
<dbReference type="InterPro" id="IPR003660">
    <property type="entry name" value="HAMP_dom"/>
</dbReference>